<evidence type="ECO:0000313" key="1">
    <source>
        <dbReference type="EMBL" id="KUI61472.1"/>
    </source>
</evidence>
<name>A0A194VBU4_CYTMA</name>
<organism evidence="1 2">
    <name type="scientific">Cytospora mali</name>
    <name type="common">Apple Valsa canker fungus</name>
    <name type="synonym">Valsa mali</name>
    <dbReference type="NCBI Taxonomy" id="578113"/>
    <lineage>
        <taxon>Eukaryota</taxon>
        <taxon>Fungi</taxon>
        <taxon>Dikarya</taxon>
        <taxon>Ascomycota</taxon>
        <taxon>Pezizomycotina</taxon>
        <taxon>Sordariomycetes</taxon>
        <taxon>Sordariomycetidae</taxon>
        <taxon>Diaporthales</taxon>
        <taxon>Cytosporaceae</taxon>
        <taxon>Cytospora</taxon>
    </lineage>
</organism>
<dbReference type="STRING" id="694573.A0A194VBU4"/>
<dbReference type="OrthoDB" id="4770059at2759"/>
<dbReference type="EMBL" id="KN714777">
    <property type="protein sequence ID" value="KUI61472.1"/>
    <property type="molecule type" value="Genomic_DNA"/>
</dbReference>
<evidence type="ECO:0000313" key="2">
    <source>
        <dbReference type="Proteomes" id="UP000078576"/>
    </source>
</evidence>
<gene>
    <name evidence="1" type="ORF">VP1G_11252</name>
</gene>
<dbReference type="AlphaFoldDB" id="A0A194VBU4"/>
<keyword evidence="2" id="KW-1185">Reference proteome</keyword>
<sequence length="203" mass="21761">MTLTIPATWTQPAGCLATDDLYGYENPTGYFVDMLGAPSQTSSCYPSGYQATTSGVMYATACPDGFTSAGTDDSNSQLTVCCPSAYAFSPSTITFNDYTMLCASTWTSSTSITFTWLSFEDTNTVTATEYTVTSSGTAGTTTHTTSVKLATEQRLSGRVMHAMGIQISSTIAGCFFKHNGVSKRNNFFKHNTVFNDNDFSSTL</sequence>
<dbReference type="Proteomes" id="UP000078576">
    <property type="component" value="Unassembled WGS sequence"/>
</dbReference>
<proteinExistence type="predicted"/>
<reference evidence="2" key="1">
    <citation type="submission" date="2014-12" db="EMBL/GenBank/DDBJ databases">
        <title>Genome Sequence of Valsa Canker Pathogens Uncovers a Specific Adaption of Colonization on Woody Bark.</title>
        <authorList>
            <person name="Yin Z."/>
            <person name="Liu H."/>
            <person name="Gao X."/>
            <person name="Li Z."/>
            <person name="Song N."/>
            <person name="Ke X."/>
            <person name="Dai Q."/>
            <person name="Wu Y."/>
            <person name="Sun Y."/>
            <person name="Xu J.-R."/>
            <person name="Kang Z.K."/>
            <person name="Wang L."/>
            <person name="Huang L."/>
        </authorList>
    </citation>
    <scope>NUCLEOTIDE SEQUENCE [LARGE SCALE GENOMIC DNA]</scope>
    <source>
        <strain evidence="2">SXYL134</strain>
    </source>
</reference>
<protein>
    <submittedName>
        <fullName evidence="1">Uncharacterized protein</fullName>
    </submittedName>
</protein>
<accession>A0A194VBU4</accession>